<keyword evidence="6" id="KW-1133">Transmembrane helix</keyword>
<dbReference type="GO" id="GO:0016757">
    <property type="term" value="F:glycosyltransferase activity"/>
    <property type="evidence" value="ECO:0007669"/>
    <property type="project" value="UniProtKB-KW"/>
</dbReference>
<evidence type="ECO:0000256" key="8">
    <source>
        <dbReference type="ARBA" id="ARBA00037847"/>
    </source>
</evidence>
<organism evidence="10 11">
    <name type="scientific">Podospora aff. communis PSN243</name>
    <dbReference type="NCBI Taxonomy" id="3040156"/>
    <lineage>
        <taxon>Eukaryota</taxon>
        <taxon>Fungi</taxon>
        <taxon>Dikarya</taxon>
        <taxon>Ascomycota</taxon>
        <taxon>Pezizomycotina</taxon>
        <taxon>Sordariomycetes</taxon>
        <taxon>Sordariomycetidae</taxon>
        <taxon>Sordariales</taxon>
        <taxon>Podosporaceae</taxon>
        <taxon>Podospora</taxon>
    </lineage>
</organism>
<dbReference type="Gene3D" id="3.90.550.50">
    <property type="match status" value="1"/>
</dbReference>
<evidence type="ECO:0000313" key="11">
    <source>
        <dbReference type="Proteomes" id="UP001321760"/>
    </source>
</evidence>
<dbReference type="GO" id="GO:0016020">
    <property type="term" value="C:membrane"/>
    <property type="evidence" value="ECO:0007669"/>
    <property type="project" value="UniProtKB-SubCell"/>
</dbReference>
<dbReference type="GO" id="GO:0012505">
    <property type="term" value="C:endomembrane system"/>
    <property type="evidence" value="ECO:0007669"/>
    <property type="project" value="UniProtKB-SubCell"/>
</dbReference>
<feature type="domain" description="Fringe-like glycosyltransferase" evidence="9">
    <location>
        <begin position="278"/>
        <end position="394"/>
    </location>
</feature>
<accession>A0AAV9GFA5</accession>
<dbReference type="EMBL" id="MU865956">
    <property type="protein sequence ID" value="KAK4446532.1"/>
    <property type="molecule type" value="Genomic_DNA"/>
</dbReference>
<reference evidence="10" key="2">
    <citation type="submission" date="2023-05" db="EMBL/GenBank/DDBJ databases">
        <authorList>
            <consortium name="Lawrence Berkeley National Laboratory"/>
            <person name="Steindorff A."/>
            <person name="Hensen N."/>
            <person name="Bonometti L."/>
            <person name="Westerberg I."/>
            <person name="Brannstrom I.O."/>
            <person name="Guillou S."/>
            <person name="Cros-Aarteil S."/>
            <person name="Calhoun S."/>
            <person name="Haridas S."/>
            <person name="Kuo A."/>
            <person name="Mondo S."/>
            <person name="Pangilinan J."/>
            <person name="Riley R."/>
            <person name="Labutti K."/>
            <person name="Andreopoulos B."/>
            <person name="Lipzen A."/>
            <person name="Chen C."/>
            <person name="Yanf M."/>
            <person name="Daum C."/>
            <person name="Ng V."/>
            <person name="Clum A."/>
            <person name="Ohm R."/>
            <person name="Martin F."/>
            <person name="Silar P."/>
            <person name="Natvig D."/>
            <person name="Lalanne C."/>
            <person name="Gautier V."/>
            <person name="Ament-Velasquez S.L."/>
            <person name="Kruys A."/>
            <person name="Hutchinson M.I."/>
            <person name="Powell A.J."/>
            <person name="Barry K."/>
            <person name="Miller A.N."/>
            <person name="Grigoriev I.V."/>
            <person name="Debuchy R."/>
            <person name="Gladieux P."/>
            <person name="Thoren M.H."/>
            <person name="Johannesson H."/>
        </authorList>
    </citation>
    <scope>NUCLEOTIDE SEQUENCE</scope>
    <source>
        <strain evidence="10">PSN243</strain>
    </source>
</reference>
<sequence length="564" mass="63761">MGVAMSGSRRCLNMRNPFGKALILAIGLFVVCTMVTRSDRLDVRTTIVRAGTLAKEPTSSQQSLSQYDAWQEKVGVIPEQNGSKGTGDIGSPGHAFPNTSHPMTCDYNMGHLRKWQKKYGLEGTFEYSKRYVRVSRQDIPRRSMTKLQQSFLPEKLRTVNVSRTYKSEPCPEPLIVPVSKSPFPSTANLSEFMFGISTIYNRFNDPNTSPVSDWTYWLTNGKGDSNGGKLLLMLADASVEELGDAADQLAEAGIDADVYRSDGRLPMAVRYLALVPTMYKHRERRRKKWLVTADDDTFFLSPHRLGQTMRQYDAQQPMYIGTFSEDVNNIDRHGPQAFGGAGVFLSVPTAQQITEDFDLCKSDQKVREANSGWGAQGDILLRRCITDNSETQLTLLNDLWQLDMYGDPSGFYESGRIALSLHHYRGGGWHIAHPRHYTKVARICGEDCTLQRFQTADDFILSNGFSVAYYPEGIDFDTNQVERTFSPAPEDKGWNFDFTFGPQRPSLHKTGRKISWDLQEAIVERDGSISQIYVRKHDDWRWKYPDGSPMSNTDGIIEVVWLRA</sequence>
<keyword evidence="2" id="KW-0328">Glycosyltransferase</keyword>
<dbReference type="Pfam" id="PF02434">
    <property type="entry name" value="Fringe"/>
    <property type="match status" value="1"/>
</dbReference>
<dbReference type="InterPro" id="IPR003378">
    <property type="entry name" value="Fringe-like_glycosylTrfase"/>
</dbReference>
<dbReference type="AlphaFoldDB" id="A0AAV9GFA5"/>
<dbReference type="FunFam" id="3.90.550.50:FF:000036">
    <property type="entry name" value="Putative glycosyltransferase family 31 protein"/>
    <property type="match status" value="1"/>
</dbReference>
<proteinExistence type="predicted"/>
<evidence type="ECO:0000256" key="6">
    <source>
        <dbReference type="ARBA" id="ARBA00022989"/>
    </source>
</evidence>
<protein>
    <submittedName>
        <fullName evidence="10">Glycosyltransferase</fullName>
    </submittedName>
</protein>
<keyword evidence="7" id="KW-0472">Membrane</keyword>
<evidence type="ECO:0000256" key="2">
    <source>
        <dbReference type="ARBA" id="ARBA00022676"/>
    </source>
</evidence>
<evidence type="ECO:0000256" key="7">
    <source>
        <dbReference type="ARBA" id="ARBA00023136"/>
    </source>
</evidence>
<keyword evidence="4" id="KW-0812">Transmembrane</keyword>
<evidence type="ECO:0000256" key="4">
    <source>
        <dbReference type="ARBA" id="ARBA00022692"/>
    </source>
</evidence>
<comment type="subcellular location">
    <subcellularLocation>
        <location evidence="8">Endomembrane system</location>
        <topology evidence="8">Single-pass membrane protein</topology>
    </subcellularLocation>
    <subcellularLocation>
        <location evidence="1">Membrane</location>
        <topology evidence="1">Single-pass type II membrane protein</topology>
    </subcellularLocation>
</comment>
<evidence type="ECO:0000313" key="10">
    <source>
        <dbReference type="EMBL" id="KAK4446532.1"/>
    </source>
</evidence>
<evidence type="ECO:0000256" key="1">
    <source>
        <dbReference type="ARBA" id="ARBA00004606"/>
    </source>
</evidence>
<keyword evidence="11" id="KW-1185">Reference proteome</keyword>
<keyword evidence="5" id="KW-0735">Signal-anchor</keyword>
<keyword evidence="3" id="KW-0808">Transferase</keyword>
<gene>
    <name evidence="10" type="ORF">QBC34DRAFT_148876</name>
</gene>
<reference evidence="10" key="1">
    <citation type="journal article" date="2023" name="Mol. Phylogenet. Evol.">
        <title>Genome-scale phylogeny and comparative genomics of the fungal order Sordariales.</title>
        <authorList>
            <person name="Hensen N."/>
            <person name="Bonometti L."/>
            <person name="Westerberg I."/>
            <person name="Brannstrom I.O."/>
            <person name="Guillou S."/>
            <person name="Cros-Aarteil S."/>
            <person name="Calhoun S."/>
            <person name="Haridas S."/>
            <person name="Kuo A."/>
            <person name="Mondo S."/>
            <person name="Pangilinan J."/>
            <person name="Riley R."/>
            <person name="LaButti K."/>
            <person name="Andreopoulos B."/>
            <person name="Lipzen A."/>
            <person name="Chen C."/>
            <person name="Yan M."/>
            <person name="Daum C."/>
            <person name="Ng V."/>
            <person name="Clum A."/>
            <person name="Steindorff A."/>
            <person name="Ohm R.A."/>
            <person name="Martin F."/>
            <person name="Silar P."/>
            <person name="Natvig D.O."/>
            <person name="Lalanne C."/>
            <person name="Gautier V."/>
            <person name="Ament-Velasquez S.L."/>
            <person name="Kruys A."/>
            <person name="Hutchinson M.I."/>
            <person name="Powell A.J."/>
            <person name="Barry K."/>
            <person name="Miller A.N."/>
            <person name="Grigoriev I.V."/>
            <person name="Debuchy R."/>
            <person name="Gladieux P."/>
            <person name="Hiltunen Thoren M."/>
            <person name="Johannesson H."/>
        </authorList>
    </citation>
    <scope>NUCLEOTIDE SEQUENCE</scope>
    <source>
        <strain evidence="10">PSN243</strain>
    </source>
</reference>
<comment type="caution">
    <text evidence="10">The sequence shown here is derived from an EMBL/GenBank/DDBJ whole genome shotgun (WGS) entry which is preliminary data.</text>
</comment>
<evidence type="ECO:0000259" key="9">
    <source>
        <dbReference type="Pfam" id="PF02434"/>
    </source>
</evidence>
<name>A0AAV9GFA5_9PEZI</name>
<evidence type="ECO:0000256" key="3">
    <source>
        <dbReference type="ARBA" id="ARBA00022679"/>
    </source>
</evidence>
<dbReference type="Proteomes" id="UP001321760">
    <property type="component" value="Unassembled WGS sequence"/>
</dbReference>
<evidence type="ECO:0000256" key="5">
    <source>
        <dbReference type="ARBA" id="ARBA00022968"/>
    </source>
</evidence>
<dbReference type="PANTHER" id="PTHR10811">
    <property type="entry name" value="FRINGE-RELATED"/>
    <property type="match status" value="1"/>
</dbReference>